<feature type="transmembrane region" description="Helical" evidence="1">
    <location>
        <begin position="28"/>
        <end position="58"/>
    </location>
</feature>
<keyword evidence="1" id="KW-0472">Membrane</keyword>
<protein>
    <submittedName>
        <fullName evidence="2">DUF4389 domain-containing protein</fullName>
    </submittedName>
</protein>
<gene>
    <name evidence="2" type="ORF">RMN56_29050</name>
</gene>
<reference evidence="2 3" key="1">
    <citation type="submission" date="2023-09" db="EMBL/GenBank/DDBJ databases">
        <title>Micromonospora halotolerans DSM 45598 genome sequence.</title>
        <authorList>
            <person name="Mo P."/>
        </authorList>
    </citation>
    <scope>NUCLEOTIDE SEQUENCE [LARGE SCALE GENOMIC DNA]</scope>
    <source>
        <strain evidence="2 3">DSM 45598</strain>
    </source>
</reference>
<dbReference type="InterPro" id="IPR025498">
    <property type="entry name" value="DUF4389"/>
</dbReference>
<dbReference type="EMBL" id="CP134876">
    <property type="protein sequence ID" value="WNM39125.1"/>
    <property type="molecule type" value="Genomic_DNA"/>
</dbReference>
<dbReference type="Proteomes" id="UP001303001">
    <property type="component" value="Chromosome"/>
</dbReference>
<dbReference type="Pfam" id="PF14333">
    <property type="entry name" value="DUF4389"/>
    <property type="match status" value="2"/>
</dbReference>
<evidence type="ECO:0000256" key="1">
    <source>
        <dbReference type="SAM" id="Phobius"/>
    </source>
</evidence>
<feature type="transmembrane region" description="Helical" evidence="1">
    <location>
        <begin position="154"/>
        <end position="176"/>
    </location>
</feature>
<accession>A0ABY9ZVB6</accession>
<evidence type="ECO:0000313" key="2">
    <source>
        <dbReference type="EMBL" id="WNM39125.1"/>
    </source>
</evidence>
<keyword evidence="1" id="KW-0812">Transmembrane</keyword>
<name>A0ABY9ZVB6_9ACTN</name>
<sequence length="235" mass="26331">MTVTSVYPVRVDAHLDPHLSRWLWLVKWILAIPHCIVLIPLWIAFCVVSVIAFFAILFTGRYPRPLFEFNVGVMRWTWRVNYYAYSALGTDQYPPFRLAEVPDYPAHLHVPYPEHLSRGLVLVKWWLLALPHLLIVGILAGGGTWLTLNSDTQNYSWTGGGLIGLLVLIAAIILAVTGRYPNGLYDLILGLNRWVLRVAAYTSLMTDTYPPFRLDSGGRDPATTVIATTAEANGA</sequence>
<proteinExistence type="predicted"/>
<keyword evidence="1" id="KW-1133">Transmembrane helix</keyword>
<organism evidence="2 3">
    <name type="scientific">Micromonospora halotolerans</name>
    <dbReference type="NCBI Taxonomy" id="709879"/>
    <lineage>
        <taxon>Bacteria</taxon>
        <taxon>Bacillati</taxon>
        <taxon>Actinomycetota</taxon>
        <taxon>Actinomycetes</taxon>
        <taxon>Micromonosporales</taxon>
        <taxon>Micromonosporaceae</taxon>
        <taxon>Micromonospora</taxon>
    </lineage>
</organism>
<feature type="transmembrane region" description="Helical" evidence="1">
    <location>
        <begin position="125"/>
        <end position="148"/>
    </location>
</feature>
<evidence type="ECO:0000313" key="3">
    <source>
        <dbReference type="Proteomes" id="UP001303001"/>
    </source>
</evidence>
<dbReference type="RefSeq" id="WP_313721029.1">
    <property type="nucleotide sequence ID" value="NZ_CP134876.1"/>
</dbReference>
<keyword evidence="3" id="KW-1185">Reference proteome</keyword>